<dbReference type="InterPro" id="IPR055477">
    <property type="entry name" value="DUF7049"/>
</dbReference>
<evidence type="ECO:0000256" key="5">
    <source>
        <dbReference type="SAM" id="Coils"/>
    </source>
</evidence>
<feature type="region of interest" description="Disordered" evidence="6">
    <location>
        <begin position="1"/>
        <end position="31"/>
    </location>
</feature>
<dbReference type="PANTHER" id="PTHR46665:SF1">
    <property type="entry name" value="SPERMATOGENESIS- AND OOGENESIS-SPECIFIC BASIC HELIX-LOOP-HELIX-CONTAINING PROTEIN 1"/>
    <property type="match status" value="1"/>
</dbReference>
<dbReference type="SMART" id="SM00353">
    <property type="entry name" value="HLH"/>
    <property type="match status" value="1"/>
</dbReference>
<dbReference type="InterPro" id="IPR055478">
    <property type="entry name" value="DUF7050"/>
</dbReference>
<keyword evidence="9" id="KW-1185">Reference proteome</keyword>
<dbReference type="InterPro" id="IPR036638">
    <property type="entry name" value="HLH_DNA-bd_sf"/>
</dbReference>
<dbReference type="PROSITE" id="PS50888">
    <property type="entry name" value="BHLH"/>
    <property type="match status" value="1"/>
</dbReference>
<feature type="compositionally biased region" description="Low complexity" evidence="6">
    <location>
        <begin position="227"/>
        <end position="236"/>
    </location>
</feature>
<comment type="subcellular location">
    <subcellularLocation>
        <location evidence="1">Nucleus</location>
    </subcellularLocation>
</comment>
<dbReference type="InterPro" id="IPR011598">
    <property type="entry name" value="bHLH_dom"/>
</dbReference>
<dbReference type="PANTHER" id="PTHR46665">
    <property type="entry name" value="TRANSCRIPTION FACTOR BHLH041-RELATED-RELATED"/>
    <property type="match status" value="1"/>
</dbReference>
<keyword evidence="5" id="KW-0175">Coiled coil</keyword>
<name>A0A5N6LDJ3_9ASTR</name>
<dbReference type="InterPro" id="IPR044658">
    <property type="entry name" value="bHLH92/bHLH041-like"/>
</dbReference>
<dbReference type="GO" id="GO:0005634">
    <property type="term" value="C:nucleus"/>
    <property type="evidence" value="ECO:0007669"/>
    <property type="project" value="UniProtKB-SubCell"/>
</dbReference>
<evidence type="ECO:0000259" key="7">
    <source>
        <dbReference type="PROSITE" id="PS50888"/>
    </source>
</evidence>
<feature type="compositionally biased region" description="Pro residues" evidence="6">
    <location>
        <begin position="8"/>
        <end position="20"/>
    </location>
</feature>
<dbReference type="Pfam" id="PF00010">
    <property type="entry name" value="HLH"/>
    <property type="match status" value="1"/>
</dbReference>
<keyword evidence="4" id="KW-0539">Nucleus</keyword>
<dbReference type="Gene3D" id="4.10.280.10">
    <property type="entry name" value="Helix-loop-helix DNA-binding domain"/>
    <property type="match status" value="1"/>
</dbReference>
<evidence type="ECO:0000313" key="9">
    <source>
        <dbReference type="Proteomes" id="UP000326396"/>
    </source>
</evidence>
<dbReference type="AlphaFoldDB" id="A0A5N6LDJ3"/>
<sequence>MVNKRAPTFPPFPFPPPILPPDQKTLHSTSPNRRSIYSTSLVVVADRSSLLHLSSRSRRCSRSTQSRLLPVFPAPTTVSRSSMGFLIFIDGVYKEEKNQASSSSSGSPAMRSFLEYQKSMLLIDNYSGKVPGFAYMHNLPYMEHKGLELLKMASNSAQLQFYQSFKNFDDKLSLQTAIFMGCENGEIELGMSNDSSQINFESELKKLFPGDFPQEVHAQPPDQTRPSSSSSSLRSLSMENTADYPPFLSTMLQTTSYMPEIYGLKEAYLEQQAPNQTPSSSTMKPRDSIQQTLIDIRTNQLMPSRENEEAEMTRAILAAISSSSSSPPYSSHLHQAPRVSSAFKRYRTYLAPTKRLQNRPNLNRRSLSFFRNLNEARAQQEYQMVRTTRPASNQLHHMMSERKRREKLNESFQALRSVLPLGSKKDKASVLLNIKEYIDSLKSQVEDLTKTNKILEDEHSADTQKLVQDSGLFSGGDRLNIRITYVQESTSDSRAADVEVNVRGNGSVLGEIVVRMSEFMKQVENVTIMSIDARARLLDTQTILNRVVFRLRIQGSEWDRTNFQEAIERVLDGLAQ</sequence>
<feature type="coiled-coil region" evidence="5">
    <location>
        <begin position="431"/>
        <end position="458"/>
    </location>
</feature>
<dbReference type="Proteomes" id="UP000326396">
    <property type="component" value="Unassembled WGS sequence"/>
</dbReference>
<gene>
    <name evidence="8" type="ORF">E3N88_43925</name>
</gene>
<keyword evidence="3" id="KW-0804">Transcription</keyword>
<evidence type="ECO:0000256" key="6">
    <source>
        <dbReference type="SAM" id="MobiDB-lite"/>
    </source>
</evidence>
<dbReference type="EMBL" id="SZYD01001498">
    <property type="protein sequence ID" value="KAD0657013.1"/>
    <property type="molecule type" value="Genomic_DNA"/>
</dbReference>
<dbReference type="OrthoDB" id="5778525at2759"/>
<dbReference type="Pfam" id="PF23132">
    <property type="entry name" value="DUF7049"/>
    <property type="match status" value="1"/>
</dbReference>
<feature type="domain" description="BHLH" evidence="7">
    <location>
        <begin position="392"/>
        <end position="441"/>
    </location>
</feature>
<proteinExistence type="predicted"/>
<reference evidence="8 9" key="1">
    <citation type="submission" date="2019-05" db="EMBL/GenBank/DDBJ databases">
        <title>Mikania micrantha, genome provides insights into the molecular mechanism of rapid growth.</title>
        <authorList>
            <person name="Liu B."/>
        </authorList>
    </citation>
    <scope>NUCLEOTIDE SEQUENCE [LARGE SCALE GENOMIC DNA]</scope>
    <source>
        <strain evidence="8">NLD-2019</strain>
        <tissue evidence="8">Leaf</tissue>
    </source>
</reference>
<feature type="region of interest" description="Disordered" evidence="6">
    <location>
        <begin position="211"/>
        <end position="236"/>
    </location>
</feature>
<evidence type="ECO:0000256" key="3">
    <source>
        <dbReference type="ARBA" id="ARBA00023163"/>
    </source>
</evidence>
<protein>
    <recommendedName>
        <fullName evidence="7">BHLH domain-containing protein</fullName>
    </recommendedName>
</protein>
<accession>A0A5N6LDJ3</accession>
<dbReference type="Pfam" id="PF23133">
    <property type="entry name" value="DUF7050"/>
    <property type="match status" value="1"/>
</dbReference>
<evidence type="ECO:0000256" key="1">
    <source>
        <dbReference type="ARBA" id="ARBA00004123"/>
    </source>
</evidence>
<evidence type="ECO:0000313" key="8">
    <source>
        <dbReference type="EMBL" id="KAD0657013.1"/>
    </source>
</evidence>
<evidence type="ECO:0000256" key="4">
    <source>
        <dbReference type="ARBA" id="ARBA00023242"/>
    </source>
</evidence>
<comment type="caution">
    <text evidence="8">The sequence shown here is derived from an EMBL/GenBank/DDBJ whole genome shotgun (WGS) entry which is preliminary data.</text>
</comment>
<organism evidence="8 9">
    <name type="scientific">Mikania micrantha</name>
    <name type="common">bitter vine</name>
    <dbReference type="NCBI Taxonomy" id="192012"/>
    <lineage>
        <taxon>Eukaryota</taxon>
        <taxon>Viridiplantae</taxon>
        <taxon>Streptophyta</taxon>
        <taxon>Embryophyta</taxon>
        <taxon>Tracheophyta</taxon>
        <taxon>Spermatophyta</taxon>
        <taxon>Magnoliopsida</taxon>
        <taxon>eudicotyledons</taxon>
        <taxon>Gunneridae</taxon>
        <taxon>Pentapetalae</taxon>
        <taxon>asterids</taxon>
        <taxon>campanulids</taxon>
        <taxon>Asterales</taxon>
        <taxon>Asteraceae</taxon>
        <taxon>Asteroideae</taxon>
        <taxon>Heliantheae alliance</taxon>
        <taxon>Eupatorieae</taxon>
        <taxon>Mikania</taxon>
    </lineage>
</organism>
<dbReference type="SUPFAM" id="SSF47459">
    <property type="entry name" value="HLH, helix-loop-helix DNA-binding domain"/>
    <property type="match status" value="1"/>
</dbReference>
<evidence type="ECO:0000256" key="2">
    <source>
        <dbReference type="ARBA" id="ARBA00023015"/>
    </source>
</evidence>
<dbReference type="GO" id="GO:0046983">
    <property type="term" value="F:protein dimerization activity"/>
    <property type="evidence" value="ECO:0007669"/>
    <property type="project" value="InterPro"/>
</dbReference>
<keyword evidence="2" id="KW-0805">Transcription regulation</keyword>